<name>A0A392QNW6_9FABA</name>
<reference evidence="1 2" key="1">
    <citation type="journal article" date="2018" name="Front. Plant Sci.">
        <title>Red Clover (Trifolium pratense) and Zigzag Clover (T. medium) - A Picture of Genomic Similarities and Differences.</title>
        <authorList>
            <person name="Dluhosova J."/>
            <person name="Istvanek J."/>
            <person name="Nedelnik J."/>
            <person name="Repkova J."/>
        </authorList>
    </citation>
    <scope>NUCLEOTIDE SEQUENCE [LARGE SCALE GENOMIC DNA]</scope>
    <source>
        <strain evidence="2">cv. 10/8</strain>
        <tissue evidence="1">Leaf</tissue>
    </source>
</reference>
<sequence length="67" mass="7316">MVDWSDLRLSTVSSNWWKDICSLEKVVETKNWIVESLARKLDFGAGDVFGGGGLLDLETGSGWGLLG</sequence>
<protein>
    <submittedName>
        <fullName evidence="1">Uncharacterized protein</fullName>
    </submittedName>
</protein>
<dbReference type="Proteomes" id="UP000265520">
    <property type="component" value="Unassembled WGS sequence"/>
</dbReference>
<accession>A0A392QNW6</accession>
<keyword evidence="2" id="KW-1185">Reference proteome</keyword>
<comment type="caution">
    <text evidence="1">The sequence shown here is derived from an EMBL/GenBank/DDBJ whole genome shotgun (WGS) entry which is preliminary data.</text>
</comment>
<evidence type="ECO:0000313" key="1">
    <source>
        <dbReference type="EMBL" id="MCI25928.1"/>
    </source>
</evidence>
<dbReference type="EMBL" id="LXQA010150260">
    <property type="protein sequence ID" value="MCI25928.1"/>
    <property type="molecule type" value="Genomic_DNA"/>
</dbReference>
<proteinExistence type="predicted"/>
<dbReference type="AlphaFoldDB" id="A0A392QNW6"/>
<organism evidence="1 2">
    <name type="scientific">Trifolium medium</name>
    <dbReference type="NCBI Taxonomy" id="97028"/>
    <lineage>
        <taxon>Eukaryota</taxon>
        <taxon>Viridiplantae</taxon>
        <taxon>Streptophyta</taxon>
        <taxon>Embryophyta</taxon>
        <taxon>Tracheophyta</taxon>
        <taxon>Spermatophyta</taxon>
        <taxon>Magnoliopsida</taxon>
        <taxon>eudicotyledons</taxon>
        <taxon>Gunneridae</taxon>
        <taxon>Pentapetalae</taxon>
        <taxon>rosids</taxon>
        <taxon>fabids</taxon>
        <taxon>Fabales</taxon>
        <taxon>Fabaceae</taxon>
        <taxon>Papilionoideae</taxon>
        <taxon>50 kb inversion clade</taxon>
        <taxon>NPAAA clade</taxon>
        <taxon>Hologalegina</taxon>
        <taxon>IRL clade</taxon>
        <taxon>Trifolieae</taxon>
        <taxon>Trifolium</taxon>
    </lineage>
</organism>
<evidence type="ECO:0000313" key="2">
    <source>
        <dbReference type="Proteomes" id="UP000265520"/>
    </source>
</evidence>